<feature type="binding site" evidence="4">
    <location>
        <position position="122"/>
    </location>
    <ligand>
        <name>substrate</name>
    </ligand>
</feature>
<feature type="active site" description="Proton donor/acceptor" evidence="3">
    <location>
        <position position="217"/>
    </location>
</feature>
<evidence type="ECO:0000259" key="6">
    <source>
        <dbReference type="Pfam" id="PF08450"/>
    </source>
</evidence>
<dbReference type="Pfam" id="PF08450">
    <property type="entry name" value="SGL"/>
    <property type="match status" value="1"/>
</dbReference>
<dbReference type="EMBL" id="DRTD01000528">
    <property type="protein sequence ID" value="HHE55538.1"/>
    <property type="molecule type" value="Genomic_DNA"/>
</dbReference>
<accession>A0A7V5LIX7</accession>
<dbReference type="InterPro" id="IPR011042">
    <property type="entry name" value="6-blade_b-propeller_TolB-like"/>
</dbReference>
<dbReference type="AlphaFoldDB" id="A0A7V5LIX7"/>
<evidence type="ECO:0000256" key="2">
    <source>
        <dbReference type="ARBA" id="ARBA00022801"/>
    </source>
</evidence>
<feature type="binding site" evidence="4">
    <location>
        <position position="120"/>
    </location>
    <ligand>
        <name>substrate</name>
    </ligand>
</feature>
<dbReference type="PRINTS" id="PR01790">
    <property type="entry name" value="SMP30FAMILY"/>
</dbReference>
<evidence type="ECO:0000313" key="7">
    <source>
        <dbReference type="EMBL" id="HHE55538.1"/>
    </source>
</evidence>
<feature type="binding site" evidence="4">
    <location>
        <position position="217"/>
    </location>
    <ligand>
        <name>a divalent metal cation</name>
        <dbReference type="ChEBI" id="CHEBI:60240"/>
    </ligand>
</feature>
<dbReference type="PROSITE" id="PS51125">
    <property type="entry name" value="NHL"/>
    <property type="match status" value="1"/>
</dbReference>
<keyword evidence="4" id="KW-0479">Metal-binding</keyword>
<dbReference type="Proteomes" id="UP000886111">
    <property type="component" value="Unassembled WGS sequence"/>
</dbReference>
<comment type="cofactor">
    <cofactor evidence="4">
        <name>Zn(2+)</name>
        <dbReference type="ChEBI" id="CHEBI:29105"/>
    </cofactor>
    <text evidence="4">Binds 1 divalent metal cation per subunit.</text>
</comment>
<protein>
    <submittedName>
        <fullName evidence="7">SMP-30/gluconolactonase/LRE family protein</fullName>
    </submittedName>
</protein>
<comment type="caution">
    <text evidence="7">The sequence shown here is derived from an EMBL/GenBank/DDBJ whole genome shotgun (WGS) entry which is preliminary data.</text>
</comment>
<dbReference type="PROSITE" id="PS51257">
    <property type="entry name" value="PROKAR_LIPOPROTEIN"/>
    <property type="match status" value="1"/>
</dbReference>
<organism evidence="7">
    <name type="scientific">Caldithrix abyssi</name>
    <dbReference type="NCBI Taxonomy" id="187145"/>
    <lineage>
        <taxon>Bacteria</taxon>
        <taxon>Pseudomonadati</taxon>
        <taxon>Calditrichota</taxon>
        <taxon>Calditrichia</taxon>
        <taxon>Calditrichales</taxon>
        <taxon>Calditrichaceae</taxon>
        <taxon>Caldithrix</taxon>
    </lineage>
</organism>
<feature type="binding site" evidence="4">
    <location>
        <position position="170"/>
    </location>
    <ligand>
        <name>a divalent metal cation</name>
        <dbReference type="ChEBI" id="CHEBI:60240"/>
    </ligand>
</feature>
<dbReference type="GO" id="GO:0046872">
    <property type="term" value="F:metal ion binding"/>
    <property type="evidence" value="ECO:0007669"/>
    <property type="project" value="UniProtKB-KW"/>
</dbReference>
<sequence>MKPLLLLIVFFVFACHNTVDFNLKFEKVAYGLQFPEGPAWDDQQQVLYFSNCYGNWLGILQSDRPDTFVTVDSTQNCFRQTNGLTFHSDGFLYACDFGLGAIERFDRNGNCQIIEAGFNRPNDLAFGKDGNLYFTDPKSYGKDKPDGKVYRYNFKIGKVELMADSLCFPNGIAFNADWTAAYIAESAKNRILKFELQSDGMFGKVKVFAEMPDGDPDGIALDVKGNVYVAHFGAGQIAVFDSTGQRIASIPVPGKKPSNLEFAGPDLKTLYVTEDETNAIYKTRMPIPGLPLNFSKQ</sequence>
<dbReference type="InterPro" id="IPR005511">
    <property type="entry name" value="SMP-30"/>
</dbReference>
<feature type="binding site" evidence="4">
    <location>
        <position position="36"/>
    </location>
    <ligand>
        <name>a divalent metal cation</name>
        <dbReference type="ChEBI" id="CHEBI:60240"/>
    </ligand>
</feature>
<evidence type="ECO:0000256" key="4">
    <source>
        <dbReference type="PIRSR" id="PIRSR605511-2"/>
    </source>
</evidence>
<name>A0A7V5LIX7_CALAY</name>
<proteinExistence type="predicted"/>
<reference evidence="7" key="1">
    <citation type="journal article" date="2020" name="mSystems">
        <title>Genome- and Community-Level Interaction Insights into Carbon Utilization and Element Cycling Functions of Hydrothermarchaeota in Hydrothermal Sediment.</title>
        <authorList>
            <person name="Zhou Z."/>
            <person name="Liu Y."/>
            <person name="Xu W."/>
            <person name="Pan J."/>
            <person name="Luo Z.H."/>
            <person name="Li M."/>
        </authorList>
    </citation>
    <scope>NUCLEOTIDE SEQUENCE [LARGE SCALE GENOMIC DNA]</scope>
    <source>
        <strain evidence="7">HyVt-76</strain>
    </source>
</reference>
<keyword evidence="2" id="KW-0378">Hydrolase</keyword>
<gene>
    <name evidence="7" type="ORF">ENL21_07130</name>
</gene>
<dbReference type="PANTHER" id="PTHR47572:SF4">
    <property type="entry name" value="LACTONASE DRP35"/>
    <property type="match status" value="1"/>
</dbReference>
<dbReference type="InterPro" id="IPR013658">
    <property type="entry name" value="SGL"/>
</dbReference>
<evidence type="ECO:0000256" key="5">
    <source>
        <dbReference type="PROSITE-ProRule" id="PRU00504"/>
    </source>
</evidence>
<feature type="repeat" description="NHL" evidence="5">
    <location>
        <begin position="216"/>
        <end position="243"/>
    </location>
</feature>
<dbReference type="InterPro" id="IPR051262">
    <property type="entry name" value="SMP-30/CGR1_Lactonase"/>
</dbReference>
<dbReference type="SUPFAM" id="SSF63829">
    <property type="entry name" value="Calcium-dependent phosphotriesterase"/>
    <property type="match status" value="1"/>
</dbReference>
<evidence type="ECO:0000256" key="1">
    <source>
        <dbReference type="ARBA" id="ARBA00022737"/>
    </source>
</evidence>
<dbReference type="InterPro" id="IPR001258">
    <property type="entry name" value="NHL_repeat"/>
</dbReference>
<keyword evidence="1" id="KW-0677">Repeat</keyword>
<evidence type="ECO:0000256" key="3">
    <source>
        <dbReference type="PIRSR" id="PIRSR605511-1"/>
    </source>
</evidence>
<feature type="domain" description="SMP-30/Gluconolactonase/LRE-like region" evidence="6">
    <location>
        <begin position="34"/>
        <end position="273"/>
    </location>
</feature>
<dbReference type="GO" id="GO:0016787">
    <property type="term" value="F:hydrolase activity"/>
    <property type="evidence" value="ECO:0007669"/>
    <property type="project" value="UniProtKB-KW"/>
</dbReference>
<keyword evidence="4" id="KW-0862">Zinc</keyword>
<dbReference type="Gene3D" id="2.120.10.30">
    <property type="entry name" value="TolB, C-terminal domain"/>
    <property type="match status" value="1"/>
</dbReference>
<dbReference type="PANTHER" id="PTHR47572">
    <property type="entry name" value="LIPOPROTEIN-RELATED"/>
    <property type="match status" value="1"/>
</dbReference>